<comment type="subcellular location">
    <subcellularLocation>
        <location evidence="1">Membrane</location>
        <topology evidence="1">Single-pass membrane protein</topology>
    </subcellularLocation>
</comment>
<dbReference type="Proteomes" id="UP001149079">
    <property type="component" value="Unassembled WGS sequence"/>
</dbReference>
<evidence type="ECO:0000256" key="6">
    <source>
        <dbReference type="SAM" id="Phobius"/>
    </source>
</evidence>
<sequence>MSSAFPVINTSFAGPDSTRTWTTSLSSGPVPLVTLTSIQTETIYPTWVFTISDQGPGSSSTTTTVLVISWPTLSPNPATTALTTAQQSITEQDTVISSLASTIPTVSEPPTPTLSPPTTALSSPMEEQPISATSETRLPPWHPDASNSMWILPFPPTSSSISLSSPLSTLPETTASSTSTSTSSSTASTNESSIYPSTGVVTDKSTSSNLAKTESSSPTSSKIGTIVGSILGGSALTIFTLLACALFLRRRRRKKTTERLGIRQKLLRGDSMTSSIGYHRYSPSPSIPDNISSKSQRIPVIPLQQQPSNPDLSLDGMYLRGERTAQDPFADPSVLAIAAPSRAASFYSSSTRDCERESADVLAGPRASMGYLHTSVMRDSMRSDPFDLDLEPPPSAHHRPPVPPLSTPWGVRF</sequence>
<proteinExistence type="predicted"/>
<comment type="caution">
    <text evidence="7">The sequence shown here is derived from an EMBL/GenBank/DDBJ whole genome shotgun (WGS) entry which is preliminary data.</text>
</comment>
<dbReference type="OrthoDB" id="4369808at2759"/>
<evidence type="ECO:0000313" key="8">
    <source>
        <dbReference type="Proteomes" id="UP001149079"/>
    </source>
</evidence>
<feature type="region of interest" description="Disordered" evidence="5">
    <location>
        <begin position="103"/>
        <end position="142"/>
    </location>
</feature>
<dbReference type="GeneID" id="81401866"/>
<feature type="region of interest" description="Disordered" evidence="5">
    <location>
        <begin position="162"/>
        <end position="224"/>
    </location>
</feature>
<evidence type="ECO:0000256" key="2">
    <source>
        <dbReference type="ARBA" id="ARBA00022692"/>
    </source>
</evidence>
<dbReference type="PANTHER" id="PTHR15549">
    <property type="entry name" value="PAIRED IMMUNOGLOBULIN-LIKE TYPE 2 RECEPTOR"/>
    <property type="match status" value="1"/>
</dbReference>
<dbReference type="GO" id="GO:0071944">
    <property type="term" value="C:cell periphery"/>
    <property type="evidence" value="ECO:0007669"/>
    <property type="project" value="UniProtKB-ARBA"/>
</dbReference>
<dbReference type="InterPro" id="IPR051694">
    <property type="entry name" value="Immunoregulatory_rcpt-like"/>
</dbReference>
<reference evidence="7" key="2">
    <citation type="journal article" date="2023" name="IMA Fungus">
        <title>Comparative genomic study of the Penicillium genus elucidates a diverse pangenome and 15 lateral gene transfer events.</title>
        <authorList>
            <person name="Petersen C."/>
            <person name="Sorensen T."/>
            <person name="Nielsen M.R."/>
            <person name="Sondergaard T.E."/>
            <person name="Sorensen J.L."/>
            <person name="Fitzpatrick D.A."/>
            <person name="Frisvad J.C."/>
            <person name="Nielsen K.L."/>
        </authorList>
    </citation>
    <scope>NUCLEOTIDE SEQUENCE</scope>
    <source>
        <strain evidence="7">IBT 22155</strain>
    </source>
</reference>
<dbReference type="EMBL" id="JAPQKL010000002">
    <property type="protein sequence ID" value="KAJ5143165.1"/>
    <property type="molecule type" value="Genomic_DNA"/>
</dbReference>
<dbReference type="RefSeq" id="XP_056524809.1">
    <property type="nucleotide sequence ID" value="XM_056662696.1"/>
</dbReference>
<organism evidence="7 8">
    <name type="scientific">Penicillium bovifimosum</name>
    <dbReference type="NCBI Taxonomy" id="126998"/>
    <lineage>
        <taxon>Eukaryota</taxon>
        <taxon>Fungi</taxon>
        <taxon>Dikarya</taxon>
        <taxon>Ascomycota</taxon>
        <taxon>Pezizomycotina</taxon>
        <taxon>Eurotiomycetes</taxon>
        <taxon>Eurotiomycetidae</taxon>
        <taxon>Eurotiales</taxon>
        <taxon>Aspergillaceae</taxon>
        <taxon>Penicillium</taxon>
    </lineage>
</organism>
<protein>
    <submittedName>
        <fullName evidence="7">Uncharacterized protein</fullName>
    </submittedName>
</protein>
<reference evidence="7" key="1">
    <citation type="submission" date="2022-11" db="EMBL/GenBank/DDBJ databases">
        <authorList>
            <person name="Petersen C."/>
        </authorList>
    </citation>
    <scope>NUCLEOTIDE SEQUENCE</scope>
    <source>
        <strain evidence="7">IBT 22155</strain>
    </source>
</reference>
<feature type="compositionally biased region" description="Pro residues" evidence="5">
    <location>
        <begin position="391"/>
        <end position="406"/>
    </location>
</feature>
<dbReference type="AlphaFoldDB" id="A0A9W9HAP6"/>
<evidence type="ECO:0000256" key="1">
    <source>
        <dbReference type="ARBA" id="ARBA00004167"/>
    </source>
</evidence>
<dbReference type="GO" id="GO:0016020">
    <property type="term" value="C:membrane"/>
    <property type="evidence" value="ECO:0007669"/>
    <property type="project" value="UniProtKB-SubCell"/>
</dbReference>
<keyword evidence="2 6" id="KW-0812">Transmembrane</keyword>
<name>A0A9W9HAP6_9EURO</name>
<feature type="transmembrane region" description="Helical" evidence="6">
    <location>
        <begin position="226"/>
        <end position="248"/>
    </location>
</feature>
<accession>A0A9W9HAP6</accession>
<feature type="compositionally biased region" description="Polar residues" evidence="5">
    <location>
        <begin position="195"/>
        <end position="223"/>
    </location>
</feature>
<keyword evidence="3 6" id="KW-1133">Transmembrane helix</keyword>
<evidence type="ECO:0000313" key="7">
    <source>
        <dbReference type="EMBL" id="KAJ5143165.1"/>
    </source>
</evidence>
<keyword evidence="4 6" id="KW-0472">Membrane</keyword>
<keyword evidence="8" id="KW-1185">Reference proteome</keyword>
<feature type="region of interest" description="Disordered" evidence="5">
    <location>
        <begin position="383"/>
        <end position="413"/>
    </location>
</feature>
<evidence type="ECO:0000256" key="5">
    <source>
        <dbReference type="SAM" id="MobiDB-lite"/>
    </source>
</evidence>
<evidence type="ECO:0000256" key="4">
    <source>
        <dbReference type="ARBA" id="ARBA00023136"/>
    </source>
</evidence>
<gene>
    <name evidence="7" type="ORF">N7515_001952</name>
</gene>
<evidence type="ECO:0000256" key="3">
    <source>
        <dbReference type="ARBA" id="ARBA00022989"/>
    </source>
</evidence>
<feature type="compositionally biased region" description="Low complexity" evidence="5">
    <location>
        <begin position="162"/>
        <end position="194"/>
    </location>
</feature>